<dbReference type="InterPro" id="IPR027417">
    <property type="entry name" value="P-loop_NTPase"/>
</dbReference>
<keyword evidence="4 6" id="KW-0648">Protein biosynthesis</keyword>
<dbReference type="EMBL" id="BEGY01000005">
    <property type="protein sequence ID" value="GAX73818.1"/>
    <property type="molecule type" value="Genomic_DNA"/>
</dbReference>
<dbReference type="NCBIfam" id="NF009381">
    <property type="entry name" value="PRK12740.1-5"/>
    <property type="match status" value="1"/>
</dbReference>
<dbReference type="SUPFAM" id="SSF52540">
    <property type="entry name" value="P-loop containing nucleoside triphosphate hydrolases"/>
    <property type="match status" value="1"/>
</dbReference>
<dbReference type="Pfam" id="PF14492">
    <property type="entry name" value="EFG_III"/>
    <property type="match status" value="1"/>
</dbReference>
<keyword evidence="3 6" id="KW-0251">Elongation factor</keyword>
<dbReference type="Proteomes" id="UP000232323">
    <property type="component" value="Unassembled WGS sequence"/>
</dbReference>
<dbReference type="Pfam" id="PF03764">
    <property type="entry name" value="EFG_IV"/>
    <property type="match status" value="1"/>
</dbReference>
<dbReference type="Pfam" id="PF03144">
    <property type="entry name" value="GTP_EFTU_D2"/>
    <property type="match status" value="1"/>
</dbReference>
<dbReference type="FunFam" id="3.40.50.300:FF:000029">
    <property type="entry name" value="Elongation factor G"/>
    <property type="match status" value="1"/>
</dbReference>
<dbReference type="NCBIfam" id="TIGR00484">
    <property type="entry name" value="EF-G"/>
    <property type="match status" value="1"/>
</dbReference>
<dbReference type="Pfam" id="PF00679">
    <property type="entry name" value="EFG_C"/>
    <property type="match status" value="1"/>
</dbReference>
<dbReference type="InterPro" id="IPR000640">
    <property type="entry name" value="EFG_V-like"/>
</dbReference>
<dbReference type="SUPFAM" id="SSF54211">
    <property type="entry name" value="Ribosomal protein S5 domain 2-like"/>
    <property type="match status" value="1"/>
</dbReference>
<dbReference type="SUPFAM" id="SSF54980">
    <property type="entry name" value="EF-G C-terminal domain-like"/>
    <property type="match status" value="2"/>
</dbReference>
<dbReference type="InterPro" id="IPR020568">
    <property type="entry name" value="Ribosomal_Su5_D2-typ_SF"/>
</dbReference>
<dbReference type="FunFam" id="3.30.230.10:FF:000003">
    <property type="entry name" value="Elongation factor G"/>
    <property type="match status" value="1"/>
</dbReference>
<organism evidence="8 9">
    <name type="scientific">Chlamydomonas eustigma</name>
    <dbReference type="NCBI Taxonomy" id="1157962"/>
    <lineage>
        <taxon>Eukaryota</taxon>
        <taxon>Viridiplantae</taxon>
        <taxon>Chlorophyta</taxon>
        <taxon>core chlorophytes</taxon>
        <taxon>Chlorophyceae</taxon>
        <taxon>CS clade</taxon>
        <taxon>Chlamydomonadales</taxon>
        <taxon>Chlamydomonadaceae</taxon>
        <taxon>Chlamydomonas</taxon>
    </lineage>
</organism>
<feature type="domain" description="Tr-type G" evidence="7">
    <location>
        <begin position="55"/>
        <end position="332"/>
    </location>
</feature>
<protein>
    <recommendedName>
        <fullName evidence="6">Elongation factor G, mitochondrial</fullName>
        <shortName evidence="6">EF-Gmt</shortName>
    </recommendedName>
    <alternativeName>
        <fullName evidence="6">Elongation factor G 1, mitochondrial</fullName>
        <shortName evidence="6">mEF-G 1</shortName>
    </alternativeName>
    <alternativeName>
        <fullName evidence="6">Elongation factor G1</fullName>
    </alternativeName>
</protein>
<dbReference type="GO" id="GO:0005739">
    <property type="term" value="C:mitochondrion"/>
    <property type="evidence" value="ECO:0007669"/>
    <property type="project" value="UniProtKB-SubCell"/>
</dbReference>
<dbReference type="InterPro" id="IPR009022">
    <property type="entry name" value="EFG_III"/>
</dbReference>
<dbReference type="CDD" id="cd16262">
    <property type="entry name" value="EFG_III"/>
    <property type="match status" value="1"/>
</dbReference>
<comment type="function">
    <text evidence="6">Mitochondrial GTPase that catalyzes the GTP-dependent ribosomal translocation step during translation elongation. During this step, the ribosome changes from the pre-translocational (PRE) to the post-translocational (POST) state as the newly formed A-site-bound peptidyl-tRNA and P-site-bound deacylated tRNA move to the P and E sites, respectively. Catalyzes the coordinated movement of the two tRNA molecules, the mRNA and conformational changes in the ribosome.</text>
</comment>
<feature type="binding site" evidence="6">
    <location>
        <begin position="185"/>
        <end position="188"/>
    </location>
    <ligand>
        <name>GTP</name>
        <dbReference type="ChEBI" id="CHEBI:37565"/>
    </ligand>
</feature>
<dbReference type="GO" id="GO:0003924">
    <property type="term" value="F:GTPase activity"/>
    <property type="evidence" value="ECO:0007669"/>
    <property type="project" value="UniProtKB-UniRule"/>
</dbReference>
<proteinExistence type="inferred from homology"/>
<comment type="similarity">
    <text evidence="1">Belongs to the TRAFAC class translation factor GTPase superfamily. Classic translation factor GTPase family. EF-G/EF-2 subfamily.</text>
</comment>
<keyword evidence="9" id="KW-1185">Reference proteome</keyword>
<dbReference type="PANTHER" id="PTHR43636">
    <property type="entry name" value="ELONGATION FACTOR G, MITOCHONDRIAL"/>
    <property type="match status" value="1"/>
</dbReference>
<gene>
    <name evidence="8" type="ORF">CEUSTIGMA_g1269.t1</name>
</gene>
<dbReference type="SMART" id="SM00889">
    <property type="entry name" value="EFG_IV"/>
    <property type="match status" value="1"/>
</dbReference>
<keyword evidence="2 6" id="KW-0547">Nucleotide-binding</keyword>
<dbReference type="Pfam" id="PF00009">
    <property type="entry name" value="GTP_EFTU"/>
    <property type="match status" value="1"/>
</dbReference>
<dbReference type="Gene3D" id="3.30.70.240">
    <property type="match status" value="1"/>
</dbReference>
<evidence type="ECO:0000256" key="1">
    <source>
        <dbReference type="ARBA" id="ARBA00005870"/>
    </source>
</evidence>
<reference evidence="8 9" key="1">
    <citation type="submission" date="2017-08" db="EMBL/GenBank/DDBJ databases">
        <title>Acidophilic green algal genome provides insights into adaptation to an acidic environment.</title>
        <authorList>
            <person name="Hirooka S."/>
            <person name="Hirose Y."/>
            <person name="Kanesaki Y."/>
            <person name="Higuchi S."/>
            <person name="Fujiwara T."/>
            <person name="Onuma R."/>
            <person name="Era A."/>
            <person name="Ohbayashi R."/>
            <person name="Uzuka A."/>
            <person name="Nozaki H."/>
            <person name="Yoshikawa H."/>
            <person name="Miyagishima S.Y."/>
        </authorList>
    </citation>
    <scope>NUCLEOTIDE SEQUENCE [LARGE SCALE GENOMIC DNA]</scope>
    <source>
        <strain evidence="8 9">NIES-2499</strain>
    </source>
</reference>
<dbReference type="InterPro" id="IPR000795">
    <property type="entry name" value="T_Tr_GTP-bd_dom"/>
</dbReference>
<dbReference type="InterPro" id="IPR004161">
    <property type="entry name" value="EFTu-like_2"/>
</dbReference>
<comment type="similarity">
    <text evidence="6">Belongs to the GTP-binding elongation factor family. EF-G/EF-2 subfamily.</text>
</comment>
<dbReference type="PANTHER" id="PTHR43636:SF2">
    <property type="entry name" value="ELONGATION FACTOR G, MITOCHONDRIAL"/>
    <property type="match status" value="1"/>
</dbReference>
<dbReference type="CDD" id="cd01434">
    <property type="entry name" value="EFG_mtEFG1_IV"/>
    <property type="match status" value="1"/>
</dbReference>
<evidence type="ECO:0000256" key="3">
    <source>
        <dbReference type="ARBA" id="ARBA00022768"/>
    </source>
</evidence>
<dbReference type="NCBIfam" id="TIGR00231">
    <property type="entry name" value="small_GTP"/>
    <property type="match status" value="1"/>
</dbReference>
<feature type="binding site" evidence="6">
    <location>
        <begin position="64"/>
        <end position="71"/>
    </location>
    <ligand>
        <name>GTP</name>
        <dbReference type="ChEBI" id="CHEBI:37565"/>
    </ligand>
</feature>
<feature type="binding site" evidence="6">
    <location>
        <begin position="131"/>
        <end position="135"/>
    </location>
    <ligand>
        <name>GTP</name>
        <dbReference type="ChEBI" id="CHEBI:37565"/>
    </ligand>
</feature>
<evidence type="ECO:0000313" key="8">
    <source>
        <dbReference type="EMBL" id="GAX73818.1"/>
    </source>
</evidence>
<comment type="caution">
    <text evidence="8">The sequence shown here is derived from an EMBL/GenBank/DDBJ whole genome shotgun (WGS) entry which is preliminary data.</text>
</comment>
<evidence type="ECO:0000256" key="5">
    <source>
        <dbReference type="ARBA" id="ARBA00023134"/>
    </source>
</evidence>
<dbReference type="FunFam" id="3.30.70.240:FF:000001">
    <property type="entry name" value="Elongation factor G"/>
    <property type="match status" value="1"/>
</dbReference>
<comment type="subcellular location">
    <subcellularLocation>
        <location evidence="6">Mitochondrion</location>
    </subcellularLocation>
</comment>
<evidence type="ECO:0000259" key="7">
    <source>
        <dbReference type="PROSITE" id="PS51722"/>
    </source>
</evidence>
<evidence type="ECO:0000256" key="6">
    <source>
        <dbReference type="HAMAP-Rule" id="MF_03061"/>
    </source>
</evidence>
<dbReference type="PRINTS" id="PR00315">
    <property type="entry name" value="ELONGATNFCT"/>
</dbReference>
<sequence>MRRGLSILSRAVLLSSSTISKGGIYECLLFKYGIFINQNVSTLTDVSPAEREQLSHTRNIGISAHIDSGKTTLTERILFYTGKIRDIHEVKGKDGVGAKMDSMELEREKGITIQSAATYCRWKDKQINIIDTPGHVDFTIEVERALRVLDGAIMVLCGVGGVQSQSITVDRQMKRYDVPRVVFINKLDRMGANPWRVINMARDKLRLNAAAVQIPMGLEEHHAGVVDLIDRKAYIFEGPKGETVTAIEVPTDFKADMEARRKELVERLSEVDDEIADLFLSEAEVPPDVLHAAVRRATLALKFQPVFMGSAFKNKGVQLLLDGVSRYLPSPTDVSNRALALDENEASFQLPCSPSGPFVGLAFKLEEGRYGQLTYLRIYSGRVKKGDYIINMSNGKKVRVPRLVRMHSDEMEDINAASAGDIVAIFGVDCASGDTFTDGTQRFAMTSIRVPEPVMSLALIPKAPEQMGNFMKALTRFQKEDPTFRVSSNSETGEIIISGMGELHLEIYVERMRREYNVECEVGKPKVSFRETIRQRAEFNYTHKKQSGGSGQFGRVIGYIEPLPDTGEQVSTEGPRRFEFDNALQGNDIPPEFHPAIEKGFAEAANSGALIGAPVENVRVVLQDGASHPVDSNELAFRVAAIQGFRQAYQNASPIILEPIMKVEVTIPSEYQGTIMGDLNRRKGIIMDSTTSGDDCIIQCEVPLNSMFGYSSVLRSNTQGKGEYSMAYSHHSPVTRDLEEELTTAFSKSGGRAGSASA</sequence>
<dbReference type="InterPro" id="IPR047872">
    <property type="entry name" value="EFG_IV"/>
</dbReference>
<comment type="pathway">
    <text evidence="6">Protein biosynthesis; polypeptide chain elongation.</text>
</comment>
<evidence type="ECO:0000256" key="4">
    <source>
        <dbReference type="ARBA" id="ARBA00022917"/>
    </source>
</evidence>
<dbReference type="InterPro" id="IPR004540">
    <property type="entry name" value="Transl_elong_EFG/EF2"/>
</dbReference>
<dbReference type="InterPro" id="IPR035647">
    <property type="entry name" value="EFG_III/V"/>
</dbReference>
<keyword evidence="6" id="KW-0496">Mitochondrion</keyword>
<dbReference type="PROSITE" id="PS00301">
    <property type="entry name" value="G_TR_1"/>
    <property type="match status" value="1"/>
</dbReference>
<evidence type="ECO:0000313" key="9">
    <source>
        <dbReference type="Proteomes" id="UP000232323"/>
    </source>
</evidence>
<dbReference type="AlphaFoldDB" id="A0A250WSK7"/>
<dbReference type="OrthoDB" id="198619at2759"/>
<dbReference type="CDD" id="cd04091">
    <property type="entry name" value="mtEFG1_II_like"/>
    <property type="match status" value="1"/>
</dbReference>
<dbReference type="InterPro" id="IPR005517">
    <property type="entry name" value="Transl_elong_EFG/EF2_IV"/>
</dbReference>
<dbReference type="Gene3D" id="3.40.50.300">
    <property type="entry name" value="P-loop containing nucleotide triphosphate hydrolases"/>
    <property type="match status" value="1"/>
</dbReference>
<dbReference type="GO" id="GO:0005525">
    <property type="term" value="F:GTP binding"/>
    <property type="evidence" value="ECO:0007669"/>
    <property type="project" value="UniProtKB-UniRule"/>
</dbReference>
<evidence type="ECO:0000256" key="2">
    <source>
        <dbReference type="ARBA" id="ARBA00022741"/>
    </source>
</evidence>
<dbReference type="InterPro" id="IPR014721">
    <property type="entry name" value="Ribsml_uS5_D2-typ_fold_subgr"/>
</dbReference>
<dbReference type="GO" id="GO:0070125">
    <property type="term" value="P:mitochondrial translational elongation"/>
    <property type="evidence" value="ECO:0007669"/>
    <property type="project" value="UniProtKB-UniRule"/>
</dbReference>
<dbReference type="Gene3D" id="3.30.70.870">
    <property type="entry name" value="Elongation Factor G (Translational Gtpase), domain 3"/>
    <property type="match status" value="1"/>
</dbReference>
<dbReference type="HAMAP" id="MF_00054_B">
    <property type="entry name" value="EF_G_EF_2_B"/>
    <property type="match status" value="1"/>
</dbReference>
<dbReference type="FunFam" id="3.30.70.870:FF:000001">
    <property type="entry name" value="Elongation factor G"/>
    <property type="match status" value="1"/>
</dbReference>
<dbReference type="InterPro" id="IPR005225">
    <property type="entry name" value="Small_GTP-bd"/>
</dbReference>
<dbReference type="FunFam" id="2.40.30.10:FF:000022">
    <property type="entry name" value="Elongation factor G, mitochondrial"/>
    <property type="match status" value="1"/>
</dbReference>
<dbReference type="InterPro" id="IPR041095">
    <property type="entry name" value="EFG_II"/>
</dbReference>
<dbReference type="Gene3D" id="2.40.30.10">
    <property type="entry name" value="Translation factors"/>
    <property type="match status" value="1"/>
</dbReference>
<keyword evidence="5 6" id="KW-0342">GTP-binding</keyword>
<dbReference type="UniPathway" id="UPA00345"/>
<dbReference type="InterPro" id="IPR009000">
    <property type="entry name" value="Transl_B-barrel_sf"/>
</dbReference>
<dbReference type="PROSITE" id="PS51722">
    <property type="entry name" value="G_TR_2"/>
    <property type="match status" value="1"/>
</dbReference>
<dbReference type="CDD" id="cd01886">
    <property type="entry name" value="EF-G"/>
    <property type="match status" value="1"/>
</dbReference>
<name>A0A250WSK7_9CHLO</name>
<dbReference type="GO" id="GO:0003746">
    <property type="term" value="F:translation elongation factor activity"/>
    <property type="evidence" value="ECO:0007669"/>
    <property type="project" value="UniProtKB-UniRule"/>
</dbReference>
<dbReference type="SUPFAM" id="SSF50447">
    <property type="entry name" value="Translation proteins"/>
    <property type="match status" value="1"/>
</dbReference>
<dbReference type="SMART" id="SM00838">
    <property type="entry name" value="EFG_C"/>
    <property type="match status" value="1"/>
</dbReference>
<accession>A0A250WSK7</accession>
<dbReference type="STRING" id="1157962.A0A250WSK7"/>
<dbReference type="InterPro" id="IPR031157">
    <property type="entry name" value="G_TR_CS"/>
</dbReference>
<dbReference type="Gene3D" id="3.30.230.10">
    <property type="match status" value="1"/>
</dbReference>